<dbReference type="OrthoDB" id="5987191at2759"/>
<dbReference type="Pfam" id="PF00688">
    <property type="entry name" value="TGFb_propeptide"/>
    <property type="match status" value="1"/>
</dbReference>
<keyword evidence="11" id="KW-1185">Reference proteome</keyword>
<evidence type="ECO:0000313" key="11">
    <source>
        <dbReference type="Proteomes" id="UP000887568"/>
    </source>
</evidence>
<dbReference type="GeneID" id="119722468"/>
<comment type="subcellular location">
    <subcellularLocation>
        <location evidence="1">Secreted</location>
    </subcellularLocation>
</comment>
<dbReference type="PANTHER" id="PTHR11848">
    <property type="entry name" value="TGF-BETA FAMILY"/>
    <property type="match status" value="1"/>
</dbReference>
<evidence type="ECO:0000256" key="4">
    <source>
        <dbReference type="ARBA" id="ARBA00023030"/>
    </source>
</evidence>
<dbReference type="InterPro" id="IPR001111">
    <property type="entry name" value="TGF-b_propeptide"/>
</dbReference>
<dbReference type="RefSeq" id="XP_038048529.1">
    <property type="nucleotide sequence ID" value="XM_038192601.1"/>
</dbReference>
<dbReference type="GO" id="GO:0008083">
    <property type="term" value="F:growth factor activity"/>
    <property type="evidence" value="ECO:0007669"/>
    <property type="project" value="UniProtKB-KW"/>
</dbReference>
<keyword evidence="8" id="KW-0732">Signal</keyword>
<dbReference type="PROSITE" id="PS51362">
    <property type="entry name" value="TGF_BETA_2"/>
    <property type="match status" value="1"/>
</dbReference>
<comment type="similarity">
    <text evidence="2 6">Belongs to the TGF-beta family.</text>
</comment>
<protein>
    <recommendedName>
        <fullName evidence="9">TGF-beta family profile domain-containing protein</fullName>
    </recommendedName>
</protein>
<keyword evidence="4 6" id="KW-0339">Growth factor</keyword>
<organism evidence="10 11">
    <name type="scientific">Patiria miniata</name>
    <name type="common">Bat star</name>
    <name type="synonym">Asterina miniata</name>
    <dbReference type="NCBI Taxonomy" id="46514"/>
    <lineage>
        <taxon>Eukaryota</taxon>
        <taxon>Metazoa</taxon>
        <taxon>Echinodermata</taxon>
        <taxon>Eleutherozoa</taxon>
        <taxon>Asterozoa</taxon>
        <taxon>Asteroidea</taxon>
        <taxon>Valvatacea</taxon>
        <taxon>Valvatida</taxon>
        <taxon>Asterinidae</taxon>
        <taxon>Patiria</taxon>
    </lineage>
</organism>
<dbReference type="GO" id="GO:0005615">
    <property type="term" value="C:extracellular space"/>
    <property type="evidence" value="ECO:0007669"/>
    <property type="project" value="TreeGrafter"/>
</dbReference>
<evidence type="ECO:0000256" key="2">
    <source>
        <dbReference type="ARBA" id="ARBA00006656"/>
    </source>
</evidence>
<evidence type="ECO:0000256" key="7">
    <source>
        <dbReference type="SAM" id="MobiDB-lite"/>
    </source>
</evidence>
<dbReference type="OMA" id="AHREYLM"/>
<dbReference type="InterPro" id="IPR029034">
    <property type="entry name" value="Cystine-knot_cytokine"/>
</dbReference>
<feature type="signal peptide" evidence="8">
    <location>
        <begin position="1"/>
        <end position="31"/>
    </location>
</feature>
<accession>A0A913ZA74</accession>
<dbReference type="InterPro" id="IPR017948">
    <property type="entry name" value="TGFb_CS"/>
</dbReference>
<evidence type="ECO:0000259" key="9">
    <source>
        <dbReference type="PROSITE" id="PS51362"/>
    </source>
</evidence>
<dbReference type="Gene3D" id="2.10.90.10">
    <property type="entry name" value="Cystine-knot cytokines"/>
    <property type="match status" value="1"/>
</dbReference>
<keyword evidence="5" id="KW-1015">Disulfide bond</keyword>
<evidence type="ECO:0000256" key="1">
    <source>
        <dbReference type="ARBA" id="ARBA00004613"/>
    </source>
</evidence>
<dbReference type="SUPFAM" id="SSF57501">
    <property type="entry name" value="Cystine-knot cytokines"/>
    <property type="match status" value="1"/>
</dbReference>
<sequence>MPFHAKESPSPVLVLVLCLLTLLVGAQRASGLPSPHHRTPAARAAGGPLDQSTARTGDPASRSSSTDSHSREERRLEAIKESILATLHMEEPPSPEVIARAKANLSPEDVERAYTEYEEKVRELSETDENIPTRTPIQTPRREIRQYHSVGSSRESVHFSRHLKPVTLFFGTGGAVSSSRRAEDVADGKLKLYLRPHPVGHTRHHTPRGKKVACSIFMVRRDNTTVKGRAVLEGSEIQLLDSKEVSLQSPGWKTFHITEAVRGWLDRTDGDAEELALVVTAGGRSADNLFYLEQGSGSTRTAAFQPRVDVLYREPPPVFNRERRQANHDYNCQPGDGVTTCCRYEQHVSYSELGWSDWIIQPTSYKSYQCSGGCPANFRSATAYSRIKSLMHTIDPDDWNAPCCAPVRFSPTVYLYMNGTGGFEVATQTDSVVEECKCL</sequence>
<feature type="domain" description="TGF-beta family profile" evidence="9">
    <location>
        <begin position="321"/>
        <end position="439"/>
    </location>
</feature>
<dbReference type="SMART" id="SM00204">
    <property type="entry name" value="TGFB"/>
    <property type="match status" value="1"/>
</dbReference>
<feature type="region of interest" description="Disordered" evidence="7">
    <location>
        <begin position="30"/>
        <end position="74"/>
    </location>
</feature>
<dbReference type="PROSITE" id="PS00250">
    <property type="entry name" value="TGF_BETA_1"/>
    <property type="match status" value="1"/>
</dbReference>
<dbReference type="EnsemblMetazoa" id="XM_038192601.1">
    <property type="protein sequence ID" value="XP_038048529.1"/>
    <property type="gene ID" value="LOC119722468"/>
</dbReference>
<evidence type="ECO:0000256" key="5">
    <source>
        <dbReference type="ARBA" id="ARBA00023157"/>
    </source>
</evidence>
<dbReference type="InterPro" id="IPR001839">
    <property type="entry name" value="TGF-b_C"/>
</dbReference>
<name>A0A913ZA74_PATMI</name>
<dbReference type="AlphaFoldDB" id="A0A913ZA74"/>
<dbReference type="Proteomes" id="UP000887568">
    <property type="component" value="Unplaced"/>
</dbReference>
<dbReference type="GO" id="GO:0005125">
    <property type="term" value="F:cytokine activity"/>
    <property type="evidence" value="ECO:0007669"/>
    <property type="project" value="TreeGrafter"/>
</dbReference>
<evidence type="ECO:0000256" key="6">
    <source>
        <dbReference type="RuleBase" id="RU000354"/>
    </source>
</evidence>
<dbReference type="GO" id="GO:0007179">
    <property type="term" value="P:transforming growth factor beta receptor signaling pathway"/>
    <property type="evidence" value="ECO:0007669"/>
    <property type="project" value="TreeGrafter"/>
</dbReference>
<dbReference type="InterPro" id="IPR015615">
    <property type="entry name" value="TGF-beta-rel"/>
</dbReference>
<dbReference type="GO" id="GO:0042127">
    <property type="term" value="P:regulation of cell population proliferation"/>
    <property type="evidence" value="ECO:0007669"/>
    <property type="project" value="TreeGrafter"/>
</dbReference>
<dbReference type="Pfam" id="PF00019">
    <property type="entry name" value="TGF_beta"/>
    <property type="match status" value="1"/>
</dbReference>
<dbReference type="PRINTS" id="PR00669">
    <property type="entry name" value="INHIBINA"/>
</dbReference>
<evidence type="ECO:0000313" key="10">
    <source>
        <dbReference type="EnsemblMetazoa" id="XP_038048529.1"/>
    </source>
</evidence>
<dbReference type="PANTHER" id="PTHR11848:SF33">
    <property type="entry name" value="TGF-BETA FAMILY PROFILE DOMAIN-CONTAINING PROTEIN"/>
    <property type="match status" value="1"/>
</dbReference>
<feature type="chain" id="PRO_5038033572" description="TGF-beta family profile domain-containing protein" evidence="8">
    <location>
        <begin position="32"/>
        <end position="439"/>
    </location>
</feature>
<keyword evidence="3" id="KW-0964">Secreted</keyword>
<reference evidence="10" key="1">
    <citation type="submission" date="2022-11" db="UniProtKB">
        <authorList>
            <consortium name="EnsemblMetazoa"/>
        </authorList>
    </citation>
    <scope>IDENTIFICATION</scope>
</reference>
<proteinExistence type="inferred from homology"/>
<dbReference type="Gene3D" id="2.60.120.970">
    <property type="match status" value="1"/>
</dbReference>
<evidence type="ECO:0000256" key="8">
    <source>
        <dbReference type="SAM" id="SignalP"/>
    </source>
</evidence>
<evidence type="ECO:0000256" key="3">
    <source>
        <dbReference type="ARBA" id="ARBA00022525"/>
    </source>
</evidence>
<dbReference type="CDD" id="cd13751">
    <property type="entry name" value="TGF_beta_GDF8_like"/>
    <property type="match status" value="1"/>
</dbReference>